<organism evidence="1 2">
    <name type="scientific">Chryseobacterium ureilyticum</name>
    <dbReference type="NCBI Taxonomy" id="373668"/>
    <lineage>
        <taxon>Bacteria</taxon>
        <taxon>Pseudomonadati</taxon>
        <taxon>Bacteroidota</taxon>
        <taxon>Flavobacteriia</taxon>
        <taxon>Flavobacteriales</taxon>
        <taxon>Weeksellaceae</taxon>
        <taxon>Chryseobacterium group</taxon>
        <taxon>Chryseobacterium</taxon>
    </lineage>
</organism>
<evidence type="ECO:0000313" key="1">
    <source>
        <dbReference type="EMBL" id="SIT20862.1"/>
    </source>
</evidence>
<dbReference type="RefSeq" id="WP_076553514.1">
    <property type="nucleotide sequence ID" value="NZ_FTOL01000009.1"/>
</dbReference>
<accession>A0A1N7QDC8</accession>
<evidence type="ECO:0000313" key="2">
    <source>
        <dbReference type="Proteomes" id="UP000186744"/>
    </source>
</evidence>
<dbReference type="STRING" id="373668.SAMN05421786_10915"/>
<sequence>MDIHKFYIKKTDTLSSIAQELGLSTSELKEFHNKNSRPHEWIKDDNTLSLWSEYIIIPDSVEALKKRQEELISPKKIILKQKLFDRSQYTILQIIDLQVSGNSMIDSETEIIWECSKNKKEDSFYIDIQQKSHQVKYIKSIYRQLAEYMLKFNRPLEHLEVELFSNGAVKSIVNQGEIKETWDVLKAELESEMGNTIEEQNMIKGGDEDFSKTLPLIKNNILHQLFLKDLYHEYSELNQFVEIDKQECTSQIFGNEKVFLNVKRRIEKENGIAKIKFYAEADPHNNEHLRHIYNAKLKDFLKENYSYSLTWLIEYHIDIEKGKMIVCHSKIKEQASSNYSHLMEHKIMLI</sequence>
<protein>
    <recommendedName>
        <fullName evidence="3">LysM domain-containing protein</fullName>
    </recommendedName>
</protein>
<keyword evidence="2" id="KW-1185">Reference proteome</keyword>
<dbReference type="AlphaFoldDB" id="A0A1N7QDC8"/>
<name>A0A1N7QDC8_9FLAO</name>
<dbReference type="InterPro" id="IPR018392">
    <property type="entry name" value="LysM"/>
</dbReference>
<evidence type="ECO:0008006" key="3">
    <source>
        <dbReference type="Google" id="ProtNLM"/>
    </source>
</evidence>
<reference evidence="2" key="1">
    <citation type="submission" date="2017-01" db="EMBL/GenBank/DDBJ databases">
        <authorList>
            <person name="Varghese N."/>
            <person name="Submissions S."/>
        </authorList>
    </citation>
    <scope>NUCLEOTIDE SEQUENCE [LARGE SCALE GENOMIC DNA]</scope>
    <source>
        <strain evidence="2">DSM 18017</strain>
    </source>
</reference>
<dbReference type="EMBL" id="FTOL01000009">
    <property type="protein sequence ID" value="SIT20862.1"/>
    <property type="molecule type" value="Genomic_DNA"/>
</dbReference>
<dbReference type="OrthoDB" id="1081532at2"/>
<dbReference type="Proteomes" id="UP000186744">
    <property type="component" value="Unassembled WGS sequence"/>
</dbReference>
<gene>
    <name evidence="1" type="ORF">SAMN05421786_10915</name>
</gene>
<proteinExistence type="predicted"/>
<dbReference type="CDD" id="cd00118">
    <property type="entry name" value="LysM"/>
    <property type="match status" value="1"/>
</dbReference>